<dbReference type="InterPro" id="IPR010207">
    <property type="entry name" value="Elect_transpt_cplx_RnfB/RsxB"/>
</dbReference>
<name>A0A9D1DEG7_9FIRM</name>
<evidence type="ECO:0000256" key="7">
    <source>
        <dbReference type="ARBA" id="ARBA00023004"/>
    </source>
</evidence>
<keyword evidence="4 10" id="KW-0677">Repeat</keyword>
<feature type="binding site" evidence="10">
    <location>
        <position position="176"/>
    </location>
    <ligand>
        <name>[4Fe-4S] cluster</name>
        <dbReference type="ChEBI" id="CHEBI:49883"/>
        <label>3</label>
    </ligand>
</feature>
<dbReference type="HAMAP" id="MF_00463">
    <property type="entry name" value="RsxB_RnfB"/>
    <property type="match status" value="1"/>
</dbReference>
<reference evidence="13" key="2">
    <citation type="journal article" date="2021" name="PeerJ">
        <title>Extensive microbial diversity within the chicken gut microbiome revealed by metagenomics and culture.</title>
        <authorList>
            <person name="Gilroy R."/>
            <person name="Ravi A."/>
            <person name="Getino M."/>
            <person name="Pursley I."/>
            <person name="Horton D.L."/>
            <person name="Alikhan N.F."/>
            <person name="Baker D."/>
            <person name="Gharbi K."/>
            <person name="Hall N."/>
            <person name="Watson M."/>
            <person name="Adriaenssens E.M."/>
            <person name="Foster-Nyarko E."/>
            <person name="Jarju S."/>
            <person name="Secka A."/>
            <person name="Antonio M."/>
            <person name="Oren A."/>
            <person name="Chaudhuri R.R."/>
            <person name="La Ragione R."/>
            <person name="Hildebrand F."/>
            <person name="Pallen M.J."/>
        </authorList>
    </citation>
    <scope>NUCLEOTIDE SEQUENCE</scope>
    <source>
        <strain evidence="13">ChiSxjej1B13-7958</strain>
    </source>
</reference>
<evidence type="ECO:0000256" key="9">
    <source>
        <dbReference type="ARBA" id="ARBA00023136"/>
    </source>
</evidence>
<evidence type="ECO:0000256" key="8">
    <source>
        <dbReference type="ARBA" id="ARBA00023014"/>
    </source>
</evidence>
<dbReference type="GO" id="GO:0022900">
    <property type="term" value="P:electron transport chain"/>
    <property type="evidence" value="ECO:0007669"/>
    <property type="project" value="UniProtKB-UniRule"/>
</dbReference>
<keyword evidence="10" id="KW-1003">Cell membrane</keyword>
<feature type="binding site" evidence="10">
    <location>
        <position position="173"/>
    </location>
    <ligand>
        <name>[4Fe-4S] cluster</name>
        <dbReference type="ChEBI" id="CHEBI:49883"/>
        <label>3</label>
    </ligand>
</feature>
<feature type="binding site" evidence="10">
    <location>
        <position position="147"/>
    </location>
    <ligand>
        <name>[4Fe-4S] cluster</name>
        <dbReference type="ChEBI" id="CHEBI:49883"/>
        <label>2</label>
    </ligand>
</feature>
<dbReference type="InterPro" id="IPR017896">
    <property type="entry name" value="4Fe4S_Fe-S-bd"/>
</dbReference>
<evidence type="ECO:0000256" key="1">
    <source>
        <dbReference type="ARBA" id="ARBA00022448"/>
    </source>
</evidence>
<feature type="domain" description="4Fe-4S ferredoxin-type" evidence="11">
    <location>
        <begin position="161"/>
        <end position="190"/>
    </location>
</feature>
<dbReference type="SUPFAM" id="SSF54862">
    <property type="entry name" value="4Fe-4S ferredoxins"/>
    <property type="match status" value="2"/>
</dbReference>
<dbReference type="EMBL" id="DVGZ01000032">
    <property type="protein sequence ID" value="HIR46663.1"/>
    <property type="molecule type" value="Genomic_DNA"/>
</dbReference>
<keyword evidence="3 10" id="KW-0479">Metal-binding</keyword>
<gene>
    <name evidence="10" type="primary">rnfB</name>
    <name evidence="13" type="ORF">IAB89_03230</name>
</gene>
<dbReference type="GO" id="GO:0051539">
    <property type="term" value="F:4 iron, 4 sulfur cluster binding"/>
    <property type="evidence" value="ECO:0007669"/>
    <property type="project" value="UniProtKB-UniRule"/>
</dbReference>
<keyword evidence="2 10" id="KW-0004">4Fe-4S</keyword>
<evidence type="ECO:0000259" key="12">
    <source>
        <dbReference type="PROSITE" id="PS51656"/>
    </source>
</evidence>
<dbReference type="Gene3D" id="1.10.15.40">
    <property type="entry name" value="Electron transport complex subunit B, putative Fe-S cluster"/>
    <property type="match status" value="1"/>
</dbReference>
<feature type="domain" description="4Fe-4S ferredoxin-type" evidence="11">
    <location>
        <begin position="235"/>
        <end position="264"/>
    </location>
</feature>
<keyword evidence="7 10" id="KW-0408">Iron</keyword>
<accession>A0A9D1DEG7</accession>
<feature type="binding site" evidence="10">
    <location>
        <position position="74"/>
    </location>
    <ligand>
        <name>[4Fe-4S] cluster</name>
        <dbReference type="ChEBI" id="CHEBI:49883"/>
        <label>1</label>
    </ligand>
</feature>
<comment type="subunit">
    <text evidence="10">The complex is composed of six subunits: RnfA, RnfB, RnfC, RnfD, RnfE and RnfG.</text>
</comment>
<feature type="binding site" evidence="10">
    <location>
        <position position="137"/>
    </location>
    <ligand>
        <name>[4Fe-4S] cluster</name>
        <dbReference type="ChEBI" id="CHEBI:49883"/>
        <label>2</label>
    </ligand>
</feature>
<evidence type="ECO:0000259" key="11">
    <source>
        <dbReference type="PROSITE" id="PS51379"/>
    </source>
</evidence>
<comment type="function">
    <text evidence="10">Part of a membrane-bound complex that couples electron transfer with translocation of ions across the membrane.</text>
</comment>
<evidence type="ECO:0000256" key="6">
    <source>
        <dbReference type="ARBA" id="ARBA00022982"/>
    </source>
</evidence>
<dbReference type="Pfam" id="PF12837">
    <property type="entry name" value="Fer4_6"/>
    <property type="match status" value="1"/>
</dbReference>
<evidence type="ECO:0000256" key="5">
    <source>
        <dbReference type="ARBA" id="ARBA00022967"/>
    </source>
</evidence>
<protein>
    <recommendedName>
        <fullName evidence="10">Ion-translocating oxidoreductase complex subunit B</fullName>
        <ecNumber evidence="10">7.-.-.-</ecNumber>
    </recommendedName>
    <alternativeName>
        <fullName evidence="10">Rnf electron transport complex subunit B</fullName>
    </alternativeName>
</protein>
<comment type="cofactor">
    <cofactor evidence="10">
        <name>[4Fe-4S] cluster</name>
        <dbReference type="ChEBI" id="CHEBI:49883"/>
    </cofactor>
    <text evidence="10">Binds 3 [4Fe-4S] clusters.</text>
</comment>
<dbReference type="PROSITE" id="PS51656">
    <property type="entry name" value="4FE4S"/>
    <property type="match status" value="1"/>
</dbReference>
<keyword evidence="9 10" id="KW-0472">Membrane</keyword>
<feature type="domain" description="4Fe-4S" evidence="12">
    <location>
        <begin position="32"/>
        <end position="91"/>
    </location>
</feature>
<dbReference type="EC" id="7.-.-.-" evidence="10"/>
<evidence type="ECO:0000313" key="14">
    <source>
        <dbReference type="Proteomes" id="UP000824242"/>
    </source>
</evidence>
<proteinExistence type="inferred from homology"/>
<evidence type="ECO:0000313" key="13">
    <source>
        <dbReference type="EMBL" id="HIR46663.1"/>
    </source>
</evidence>
<feature type="binding site" evidence="10">
    <location>
        <position position="49"/>
    </location>
    <ligand>
        <name>[4Fe-4S] cluster</name>
        <dbReference type="ChEBI" id="CHEBI:49883"/>
        <label>1</label>
    </ligand>
</feature>
<reference evidence="13" key="1">
    <citation type="submission" date="2020-10" db="EMBL/GenBank/DDBJ databases">
        <authorList>
            <person name="Gilroy R."/>
        </authorList>
    </citation>
    <scope>NUCLEOTIDE SEQUENCE</scope>
    <source>
        <strain evidence="13">ChiSxjej1B13-7958</strain>
    </source>
</reference>
<dbReference type="Gene3D" id="3.30.70.20">
    <property type="match status" value="2"/>
</dbReference>
<dbReference type="NCBIfam" id="TIGR01944">
    <property type="entry name" value="rnfB"/>
    <property type="match status" value="1"/>
</dbReference>
<keyword evidence="1 10" id="KW-0813">Transport</keyword>
<feature type="domain" description="4Fe-4S ferredoxin-type" evidence="11">
    <location>
        <begin position="203"/>
        <end position="234"/>
    </location>
</feature>
<sequence>MYDILFPVLVVAGIGLLAGLGLAIASVVMAVPKDEKAEKITEMLPGANCGACGFSGCSGYAAALAKGEAKPGLCSPGGAEVAAEISEFLGLGGVSVEKKVAVVRCSGSADYTSDKMEYAGIQSCSAAVLLAGGPASCQYGCMGLGDCVNACQYGAIEICNGVAHIDPARCKGCSMCVAACPKHLITLVPYRPLAVVRCSSCDKGAQTNKVCKIGCIGCMKCEKTCESDAIHVKDFHAVVDPEKCTGCGKCAEVCPRHVIDLLST</sequence>
<feature type="binding site" evidence="10">
    <location>
        <position position="141"/>
    </location>
    <ligand>
        <name>[4Fe-4S] cluster</name>
        <dbReference type="ChEBI" id="CHEBI:49883"/>
        <label>2</label>
    </ligand>
</feature>
<feature type="binding site" evidence="10">
    <location>
        <position position="151"/>
    </location>
    <ligand>
        <name>[4Fe-4S] cluster</name>
        <dbReference type="ChEBI" id="CHEBI:49883"/>
        <label>3</label>
    </ligand>
</feature>
<dbReference type="AlphaFoldDB" id="A0A9D1DEG7"/>
<dbReference type="InterPro" id="IPR050395">
    <property type="entry name" value="4Fe4S_Ferredoxin_RnfB"/>
</dbReference>
<dbReference type="PANTHER" id="PTHR43560:SF1">
    <property type="entry name" value="ION-TRANSLOCATING OXIDOREDUCTASE COMPLEX SUBUNIT B"/>
    <property type="match status" value="1"/>
</dbReference>
<dbReference type="InterPro" id="IPR017900">
    <property type="entry name" value="4Fe4S_Fe_S_CS"/>
</dbReference>
<dbReference type="GO" id="GO:0005886">
    <property type="term" value="C:plasma membrane"/>
    <property type="evidence" value="ECO:0007669"/>
    <property type="project" value="UniProtKB-SubCell"/>
</dbReference>
<feature type="binding site" evidence="10">
    <location>
        <position position="180"/>
    </location>
    <ligand>
        <name>[4Fe-4S] cluster</name>
        <dbReference type="ChEBI" id="CHEBI:49883"/>
        <label>2</label>
    </ligand>
</feature>
<comment type="caution">
    <text evidence="10">Lacks conserved residue(s) required for the propagation of feature annotation.</text>
</comment>
<dbReference type="PANTHER" id="PTHR43560">
    <property type="entry name" value="ION-TRANSLOCATING OXIDOREDUCTASE COMPLEX SUBUNIT B"/>
    <property type="match status" value="1"/>
</dbReference>
<dbReference type="Pfam" id="PF04060">
    <property type="entry name" value="FeS"/>
    <property type="match status" value="1"/>
</dbReference>
<feature type="region of interest" description="Hydrophobic" evidence="10">
    <location>
        <begin position="1"/>
        <end position="26"/>
    </location>
</feature>
<evidence type="ECO:0000256" key="3">
    <source>
        <dbReference type="ARBA" id="ARBA00022723"/>
    </source>
</evidence>
<comment type="caution">
    <text evidence="13">The sequence shown here is derived from an EMBL/GenBank/DDBJ whole genome shotgun (WGS) entry which is preliminary data.</text>
</comment>
<dbReference type="CDD" id="cd10549">
    <property type="entry name" value="MtMvhB_like"/>
    <property type="match status" value="1"/>
</dbReference>
<feature type="binding site" evidence="10">
    <location>
        <position position="57"/>
    </location>
    <ligand>
        <name>[4Fe-4S] cluster</name>
        <dbReference type="ChEBI" id="CHEBI:49883"/>
        <label>1</label>
    </ligand>
</feature>
<dbReference type="PROSITE" id="PS51379">
    <property type="entry name" value="4FE4S_FER_2"/>
    <property type="match status" value="3"/>
</dbReference>
<comment type="subcellular location">
    <subcellularLocation>
        <location evidence="10">Cell membrane</location>
    </subcellularLocation>
</comment>
<dbReference type="Proteomes" id="UP000824242">
    <property type="component" value="Unassembled WGS sequence"/>
</dbReference>
<keyword evidence="5 10" id="KW-1278">Translocase</keyword>
<evidence type="ECO:0000256" key="2">
    <source>
        <dbReference type="ARBA" id="ARBA00022485"/>
    </source>
</evidence>
<keyword evidence="8 10" id="KW-0411">Iron-sulfur</keyword>
<comment type="similarity">
    <text evidence="10">Belongs to the 4Fe4S bacterial-type ferredoxin family. RnfB subfamily.</text>
</comment>
<dbReference type="Pfam" id="PF12838">
    <property type="entry name" value="Fer4_7"/>
    <property type="match status" value="1"/>
</dbReference>
<feature type="binding site" evidence="10">
    <location>
        <position position="170"/>
    </location>
    <ligand>
        <name>[4Fe-4S] cluster</name>
        <dbReference type="ChEBI" id="CHEBI:49883"/>
        <label>3</label>
    </ligand>
</feature>
<keyword evidence="6 10" id="KW-0249">Electron transport</keyword>
<dbReference type="InterPro" id="IPR007202">
    <property type="entry name" value="4Fe-4S_dom"/>
</dbReference>
<feature type="binding site" evidence="10">
    <location>
        <position position="52"/>
    </location>
    <ligand>
        <name>[4Fe-4S] cluster</name>
        <dbReference type="ChEBI" id="CHEBI:49883"/>
        <label>1</label>
    </ligand>
</feature>
<organism evidence="13 14">
    <name type="scientific">Candidatus Caccousia avicola</name>
    <dbReference type="NCBI Taxonomy" id="2840721"/>
    <lineage>
        <taxon>Bacteria</taxon>
        <taxon>Bacillati</taxon>
        <taxon>Bacillota</taxon>
        <taxon>Clostridia</taxon>
        <taxon>Eubacteriales</taxon>
        <taxon>Oscillospiraceae</taxon>
        <taxon>Oscillospiraceae incertae sedis</taxon>
        <taxon>Candidatus Caccousia</taxon>
    </lineage>
</organism>
<dbReference type="GO" id="GO:0009055">
    <property type="term" value="F:electron transfer activity"/>
    <property type="evidence" value="ECO:0007669"/>
    <property type="project" value="InterPro"/>
</dbReference>
<evidence type="ECO:0000256" key="4">
    <source>
        <dbReference type="ARBA" id="ARBA00022737"/>
    </source>
</evidence>
<dbReference type="PROSITE" id="PS00198">
    <property type="entry name" value="4FE4S_FER_1"/>
    <property type="match status" value="2"/>
</dbReference>
<evidence type="ECO:0000256" key="10">
    <source>
        <dbReference type="HAMAP-Rule" id="MF_00463"/>
    </source>
</evidence>
<dbReference type="GO" id="GO:0046872">
    <property type="term" value="F:metal ion binding"/>
    <property type="evidence" value="ECO:0007669"/>
    <property type="project" value="UniProtKB-KW"/>
</dbReference>